<dbReference type="Gene3D" id="3.30.70.120">
    <property type="match status" value="1"/>
</dbReference>
<protein>
    <submittedName>
        <fullName evidence="8">Uncharacterized membrane-anchored protein YitT (DUF2179 family)</fullName>
    </submittedName>
</protein>
<evidence type="ECO:0000313" key="8">
    <source>
        <dbReference type="EMBL" id="MDQ0361879.1"/>
    </source>
</evidence>
<keyword evidence="9" id="KW-1185">Reference proteome</keyword>
<dbReference type="PANTHER" id="PTHR33545">
    <property type="entry name" value="UPF0750 MEMBRANE PROTEIN YITT-RELATED"/>
    <property type="match status" value="1"/>
</dbReference>
<feature type="domain" description="DUF2179" evidence="7">
    <location>
        <begin position="215"/>
        <end position="269"/>
    </location>
</feature>
<name>A0ABU0E598_9FIRM</name>
<dbReference type="PIRSF" id="PIRSF006483">
    <property type="entry name" value="Membrane_protein_YitT"/>
    <property type="match status" value="1"/>
</dbReference>
<dbReference type="PANTHER" id="PTHR33545:SF5">
    <property type="entry name" value="UPF0750 MEMBRANE PROTEIN YITT"/>
    <property type="match status" value="1"/>
</dbReference>
<evidence type="ECO:0000259" key="7">
    <source>
        <dbReference type="Pfam" id="PF10035"/>
    </source>
</evidence>
<proteinExistence type="predicted"/>
<sequence>MKIVKQGGIITLAIILISISINMFLGAHNVAAGGVSGLGILAEAMFNINRSYVVLVLNILMLGLAFKFLGKDAFIRILAGSILLPIFLYLVPEYQLVNDTILSIIFGSMIFGVGVNMLYKINASSGGTTIPPMIMKKYYNLNPSLGLLFTDLAIVTLNLIVFGTDAFFLAVLSLIITSMIMSYLETAFHQKKVIMLRSNEHLEEIKILLQKELNRGVTMLHVNGGMSDELGKMLMIVLNQQQMQKALDIINKIDKHSFVIIHKVSEVHGLGFTYQNL</sequence>
<dbReference type="RefSeq" id="WP_307408985.1">
    <property type="nucleotide sequence ID" value="NZ_JAUSUR010000004.1"/>
</dbReference>
<feature type="transmembrane region" description="Helical" evidence="6">
    <location>
        <begin position="73"/>
        <end position="91"/>
    </location>
</feature>
<feature type="transmembrane region" description="Helical" evidence="6">
    <location>
        <begin position="48"/>
        <end position="66"/>
    </location>
</feature>
<reference evidence="8 9" key="1">
    <citation type="submission" date="2023-07" db="EMBL/GenBank/DDBJ databases">
        <title>Genomic Encyclopedia of Type Strains, Phase IV (KMG-IV): sequencing the most valuable type-strain genomes for metagenomic binning, comparative biology and taxonomic classification.</title>
        <authorList>
            <person name="Goeker M."/>
        </authorList>
    </citation>
    <scope>NUCLEOTIDE SEQUENCE [LARGE SCALE GENOMIC DNA]</scope>
    <source>
        <strain evidence="8 9">DSM 16784</strain>
    </source>
</reference>
<gene>
    <name evidence="8" type="ORF">J2S15_002629</name>
</gene>
<evidence type="ECO:0000256" key="3">
    <source>
        <dbReference type="ARBA" id="ARBA00022692"/>
    </source>
</evidence>
<comment type="subcellular location">
    <subcellularLocation>
        <location evidence="1">Cell membrane</location>
        <topology evidence="1">Multi-pass membrane protein</topology>
    </subcellularLocation>
</comment>
<feature type="transmembrane region" description="Helical" evidence="6">
    <location>
        <begin position="167"/>
        <end position="188"/>
    </location>
</feature>
<evidence type="ECO:0000313" key="9">
    <source>
        <dbReference type="Proteomes" id="UP001230220"/>
    </source>
</evidence>
<dbReference type="InterPro" id="IPR003740">
    <property type="entry name" value="YitT"/>
</dbReference>
<evidence type="ECO:0000256" key="5">
    <source>
        <dbReference type="ARBA" id="ARBA00023136"/>
    </source>
</evidence>
<dbReference type="Pfam" id="PF02588">
    <property type="entry name" value="YitT_membrane"/>
    <property type="match status" value="1"/>
</dbReference>
<organism evidence="8 9">
    <name type="scientific">Breznakia pachnodae</name>
    <dbReference type="NCBI Taxonomy" id="265178"/>
    <lineage>
        <taxon>Bacteria</taxon>
        <taxon>Bacillati</taxon>
        <taxon>Bacillota</taxon>
        <taxon>Erysipelotrichia</taxon>
        <taxon>Erysipelotrichales</taxon>
        <taxon>Erysipelotrichaceae</taxon>
        <taxon>Breznakia</taxon>
    </lineage>
</organism>
<keyword evidence="4 6" id="KW-1133">Transmembrane helix</keyword>
<keyword evidence="5 6" id="KW-0472">Membrane</keyword>
<dbReference type="InterPro" id="IPR051461">
    <property type="entry name" value="UPF0750_membrane"/>
</dbReference>
<comment type="caution">
    <text evidence="8">The sequence shown here is derived from an EMBL/GenBank/DDBJ whole genome shotgun (WGS) entry which is preliminary data.</text>
</comment>
<feature type="transmembrane region" description="Helical" evidence="6">
    <location>
        <begin position="97"/>
        <end position="119"/>
    </location>
</feature>
<dbReference type="InterPro" id="IPR019264">
    <property type="entry name" value="DUF2179"/>
</dbReference>
<keyword evidence="2" id="KW-1003">Cell membrane</keyword>
<dbReference type="Pfam" id="PF10035">
    <property type="entry name" value="DUF2179"/>
    <property type="match status" value="1"/>
</dbReference>
<dbReference type="EMBL" id="JAUSUR010000004">
    <property type="protein sequence ID" value="MDQ0361879.1"/>
    <property type="molecule type" value="Genomic_DNA"/>
</dbReference>
<evidence type="ECO:0000256" key="6">
    <source>
        <dbReference type="SAM" id="Phobius"/>
    </source>
</evidence>
<accession>A0ABU0E598</accession>
<keyword evidence="3 6" id="KW-0812">Transmembrane</keyword>
<feature type="transmembrane region" description="Helical" evidence="6">
    <location>
        <begin position="140"/>
        <end position="161"/>
    </location>
</feature>
<evidence type="ECO:0000256" key="1">
    <source>
        <dbReference type="ARBA" id="ARBA00004651"/>
    </source>
</evidence>
<evidence type="ECO:0000256" key="4">
    <source>
        <dbReference type="ARBA" id="ARBA00022989"/>
    </source>
</evidence>
<feature type="transmembrane region" description="Helical" evidence="6">
    <location>
        <begin position="7"/>
        <end position="28"/>
    </location>
</feature>
<dbReference type="CDD" id="cd16380">
    <property type="entry name" value="YitT_C"/>
    <property type="match status" value="1"/>
</dbReference>
<dbReference type="Proteomes" id="UP001230220">
    <property type="component" value="Unassembled WGS sequence"/>
</dbReference>
<dbReference type="InterPro" id="IPR015867">
    <property type="entry name" value="N-reg_PII/ATP_PRibTrfase_C"/>
</dbReference>
<evidence type="ECO:0000256" key="2">
    <source>
        <dbReference type="ARBA" id="ARBA00022475"/>
    </source>
</evidence>